<accession>A0ABQ5MEE1</accession>
<evidence type="ECO:0000313" key="2">
    <source>
        <dbReference type="Proteomes" id="UP001143543"/>
    </source>
</evidence>
<gene>
    <name evidence="1" type="ORF">Y10_01150</name>
</gene>
<name>A0ABQ5MEE1_9FLAO</name>
<dbReference type="Proteomes" id="UP001143543">
    <property type="component" value="Unassembled WGS sequence"/>
</dbReference>
<keyword evidence="2" id="KW-1185">Reference proteome</keyword>
<evidence type="ECO:0000313" key="1">
    <source>
        <dbReference type="EMBL" id="GLB47747.1"/>
    </source>
</evidence>
<organism evidence="1 2">
    <name type="scientific">Neptunitalea lumnitzerae</name>
    <dbReference type="NCBI Taxonomy" id="2965509"/>
    <lineage>
        <taxon>Bacteria</taxon>
        <taxon>Pseudomonadati</taxon>
        <taxon>Bacteroidota</taxon>
        <taxon>Flavobacteriia</taxon>
        <taxon>Flavobacteriales</taxon>
        <taxon>Flavobacteriaceae</taxon>
        <taxon>Neptunitalea</taxon>
    </lineage>
</organism>
<sequence length="117" mass="13491">MNKESKFLILGLVLLVISVLLNIQLFTDKSSLELKNEKLNELIKTQVQSNNAELDSLNILAKRKDSVVTCIKENIRFQELKIDSLQKLESYNESMVTKLHDVDSIQSLFTRYYPSNN</sequence>
<proteinExistence type="predicted"/>
<protein>
    <submittedName>
        <fullName evidence="1">Uncharacterized protein</fullName>
    </submittedName>
</protein>
<comment type="caution">
    <text evidence="1">The sequence shown here is derived from an EMBL/GenBank/DDBJ whole genome shotgun (WGS) entry which is preliminary data.</text>
</comment>
<reference evidence="1" key="1">
    <citation type="submission" date="2022-07" db="EMBL/GenBank/DDBJ databases">
        <title>Taxonomy of Novel Oxalotrophic and Methylotrophic Bacteria.</title>
        <authorList>
            <person name="Sahin N."/>
            <person name="Tani A."/>
        </authorList>
    </citation>
    <scope>NUCLEOTIDE SEQUENCE</scope>
    <source>
        <strain evidence="1">Y10</strain>
    </source>
</reference>
<dbReference type="EMBL" id="BRVO01000001">
    <property type="protein sequence ID" value="GLB47747.1"/>
    <property type="molecule type" value="Genomic_DNA"/>
</dbReference>